<protein>
    <submittedName>
        <fullName evidence="1">Uncharacterized protein</fullName>
    </submittedName>
</protein>
<name>A0ABU1B6N5_9STRE</name>
<reference evidence="1 2" key="1">
    <citation type="submission" date="2023-08" db="EMBL/GenBank/DDBJ databases">
        <title>Streptococcus ruminantium-associated sheep mastitis outbreak detected in Italy is distinct from bovine isolates.</title>
        <authorList>
            <person name="Rosa M.N."/>
            <person name="Vezina B."/>
            <person name="Tola S."/>
        </authorList>
    </citation>
    <scope>NUCLEOTIDE SEQUENCE [LARGE SCALE GENOMIC DNA]</scope>
    <source>
        <strain evidence="1 2">OM6730</strain>
    </source>
</reference>
<proteinExistence type="predicted"/>
<gene>
    <name evidence="1" type="ORF">RFF62_10075</name>
</gene>
<dbReference type="EMBL" id="JAVIBX010000063">
    <property type="protein sequence ID" value="MDQ8834112.1"/>
    <property type="molecule type" value="Genomic_DNA"/>
</dbReference>
<sequence length="131" mass="14895">MATMRMLYLGVLEHGVLTGEFTWHYGSVEVKETAKQYRMTEEANKATWYSSYGGQTFSKSDLSFMGNSMGYRGLFSLEDNEEAIKDSIRADLLEEKEYLEDRYSRAVKKGSSGSRLKLHIEEINRALSALG</sequence>
<keyword evidence="2" id="KW-1185">Reference proteome</keyword>
<accession>A0ABU1B6N5</accession>
<dbReference type="Proteomes" id="UP001228446">
    <property type="component" value="Unassembled WGS sequence"/>
</dbReference>
<organism evidence="1 2">
    <name type="scientific">Streptococcus ruminantium</name>
    <dbReference type="NCBI Taxonomy" id="1917441"/>
    <lineage>
        <taxon>Bacteria</taxon>
        <taxon>Bacillati</taxon>
        <taxon>Bacillota</taxon>
        <taxon>Bacilli</taxon>
        <taxon>Lactobacillales</taxon>
        <taxon>Streptococcaceae</taxon>
        <taxon>Streptococcus</taxon>
    </lineage>
</organism>
<comment type="caution">
    <text evidence="1">The sequence shown here is derived from an EMBL/GenBank/DDBJ whole genome shotgun (WGS) entry which is preliminary data.</text>
</comment>
<evidence type="ECO:0000313" key="2">
    <source>
        <dbReference type="Proteomes" id="UP001228446"/>
    </source>
</evidence>
<dbReference type="RefSeq" id="WP_308937864.1">
    <property type="nucleotide sequence ID" value="NZ_JAVIBP010000032.1"/>
</dbReference>
<evidence type="ECO:0000313" key="1">
    <source>
        <dbReference type="EMBL" id="MDQ8834112.1"/>
    </source>
</evidence>